<dbReference type="InterPro" id="IPR019315">
    <property type="entry name" value="MMTA2_N"/>
</dbReference>
<evidence type="ECO:0000313" key="3">
    <source>
        <dbReference type="EMBL" id="KAJ8601584.1"/>
    </source>
</evidence>
<feature type="compositionally biased region" description="Basic and acidic residues" evidence="1">
    <location>
        <begin position="147"/>
        <end position="180"/>
    </location>
</feature>
<evidence type="ECO:0000259" key="2">
    <source>
        <dbReference type="Pfam" id="PF10159"/>
    </source>
</evidence>
<gene>
    <name evidence="3" type="ORF">CTAYLR_005245</name>
</gene>
<feature type="compositionally biased region" description="Acidic residues" evidence="1">
    <location>
        <begin position="205"/>
        <end position="214"/>
    </location>
</feature>
<feature type="compositionally biased region" description="Basic residues" evidence="1">
    <location>
        <begin position="217"/>
        <end position="247"/>
    </location>
</feature>
<sequence length="280" mass="31858">MFGKTHYRDGGTRGGAAQFSWEKVAGDQNYLGACVNAPRVGRRDLDRDWFWYTRKKDTFGRELGEAPEVLAARRRLEVLERKRADDEALADALGETAESRSRKARAEVEMAELKKLVERGGMPREGGFEAERVAGLGAAPAKRHDHVMRDSRVAREVERQEKARRERELLVADAARRRAVDPTTLVDATAPEQGFVHDATNDRPLEEEEEDDDDNPRKRRRREKKKEAKRLRKEAKKARKKRARKKEKRGDDDDDAPASSASEEEFEEKSTGCAVQSRGC</sequence>
<dbReference type="Pfam" id="PF10159">
    <property type="entry name" value="MMtag"/>
    <property type="match status" value="1"/>
</dbReference>
<dbReference type="AlphaFoldDB" id="A0AAD7UBU6"/>
<dbReference type="Proteomes" id="UP001230188">
    <property type="component" value="Unassembled WGS sequence"/>
</dbReference>
<evidence type="ECO:0000313" key="4">
    <source>
        <dbReference type="Proteomes" id="UP001230188"/>
    </source>
</evidence>
<feature type="domain" description="Multiple myeloma tumor-associated protein 2-like N-terminal" evidence="2">
    <location>
        <begin position="11"/>
        <end position="94"/>
    </location>
</feature>
<comment type="caution">
    <text evidence="3">The sequence shown here is derived from an EMBL/GenBank/DDBJ whole genome shotgun (WGS) entry which is preliminary data.</text>
</comment>
<feature type="compositionally biased region" description="Acidic residues" evidence="1">
    <location>
        <begin position="252"/>
        <end position="267"/>
    </location>
</feature>
<dbReference type="InterPro" id="IPR039207">
    <property type="entry name" value="MMTAG2-like"/>
</dbReference>
<proteinExistence type="predicted"/>
<dbReference type="EMBL" id="JAQMWT010000421">
    <property type="protein sequence ID" value="KAJ8601584.1"/>
    <property type="molecule type" value="Genomic_DNA"/>
</dbReference>
<name>A0AAD7UBU6_9STRA</name>
<accession>A0AAD7UBU6</accession>
<evidence type="ECO:0000256" key="1">
    <source>
        <dbReference type="SAM" id="MobiDB-lite"/>
    </source>
</evidence>
<reference evidence="3" key="1">
    <citation type="submission" date="2023-01" db="EMBL/GenBank/DDBJ databases">
        <title>Metagenome sequencing of chrysophaentin producing Chrysophaeum taylorii.</title>
        <authorList>
            <person name="Davison J."/>
            <person name="Bewley C."/>
        </authorList>
    </citation>
    <scope>NUCLEOTIDE SEQUENCE</scope>
    <source>
        <strain evidence="3">NIES-1699</strain>
    </source>
</reference>
<dbReference type="PANTHER" id="PTHR14580:SF0">
    <property type="entry name" value="MULTIPLE MYELOMA TUMOR-ASSOCIATED PROTEIN 2"/>
    <property type="match status" value="1"/>
</dbReference>
<organism evidence="3 4">
    <name type="scientific">Chrysophaeum taylorii</name>
    <dbReference type="NCBI Taxonomy" id="2483200"/>
    <lineage>
        <taxon>Eukaryota</taxon>
        <taxon>Sar</taxon>
        <taxon>Stramenopiles</taxon>
        <taxon>Ochrophyta</taxon>
        <taxon>Pelagophyceae</taxon>
        <taxon>Pelagomonadales</taxon>
        <taxon>Pelagomonadaceae</taxon>
        <taxon>Chrysophaeum</taxon>
    </lineage>
</organism>
<dbReference type="PANTHER" id="PTHR14580">
    <property type="entry name" value="MULTIPLE MYELOMA TUMOR-ASSOCIATED PROTEIN 2 FAMILY MEMBER"/>
    <property type="match status" value="1"/>
</dbReference>
<keyword evidence="4" id="KW-1185">Reference proteome</keyword>
<feature type="region of interest" description="Disordered" evidence="1">
    <location>
        <begin position="139"/>
        <end position="280"/>
    </location>
</feature>
<protein>
    <recommendedName>
        <fullName evidence="2">Multiple myeloma tumor-associated protein 2-like N-terminal domain-containing protein</fullName>
    </recommendedName>
</protein>